<reference evidence="4" key="1">
    <citation type="submission" date="2021-12" db="EMBL/GenBank/DDBJ databases">
        <title>Novel species in genus Dyadobacter.</title>
        <authorList>
            <person name="Ma C."/>
        </authorList>
    </citation>
    <scope>NUCLEOTIDE SEQUENCE</scope>
    <source>
        <strain evidence="4">CY399</strain>
    </source>
</reference>
<dbReference type="InterPro" id="IPR001314">
    <property type="entry name" value="Peptidase_S1A"/>
</dbReference>
<dbReference type="RefSeq" id="WP_234612233.1">
    <property type="nucleotide sequence ID" value="NZ_CP098806.1"/>
</dbReference>
<dbReference type="EMBL" id="JAJTTA010000002">
    <property type="protein sequence ID" value="MCF0039794.1"/>
    <property type="molecule type" value="Genomic_DNA"/>
</dbReference>
<evidence type="ECO:0000256" key="2">
    <source>
        <dbReference type="ARBA" id="ARBA00023157"/>
    </source>
</evidence>
<keyword evidence="5" id="KW-1185">Reference proteome</keyword>
<dbReference type="InterPro" id="IPR050430">
    <property type="entry name" value="Peptidase_S1"/>
</dbReference>
<gene>
    <name evidence="4" type="ORF">LXM24_06830</name>
</gene>
<dbReference type="InterPro" id="IPR001254">
    <property type="entry name" value="Trypsin_dom"/>
</dbReference>
<dbReference type="InterPro" id="IPR018114">
    <property type="entry name" value="TRYPSIN_HIS"/>
</dbReference>
<dbReference type="InterPro" id="IPR009003">
    <property type="entry name" value="Peptidase_S1_PA"/>
</dbReference>
<proteinExistence type="inferred from homology"/>
<keyword evidence="2" id="KW-1015">Disulfide bond</keyword>
<keyword evidence="4" id="KW-0645">Protease</keyword>
<keyword evidence="4" id="KW-0378">Hydrolase</keyword>
<organism evidence="4 5">
    <name type="scientific">Dyadobacter fanqingshengii</name>
    <dbReference type="NCBI Taxonomy" id="2906443"/>
    <lineage>
        <taxon>Bacteria</taxon>
        <taxon>Pseudomonadati</taxon>
        <taxon>Bacteroidota</taxon>
        <taxon>Cytophagia</taxon>
        <taxon>Cytophagales</taxon>
        <taxon>Spirosomataceae</taxon>
        <taxon>Dyadobacter</taxon>
    </lineage>
</organism>
<dbReference type="PRINTS" id="PR00722">
    <property type="entry name" value="CHYMOTRYPSIN"/>
</dbReference>
<dbReference type="PROSITE" id="PS50240">
    <property type="entry name" value="TRYPSIN_DOM"/>
    <property type="match status" value="1"/>
</dbReference>
<comment type="caution">
    <text evidence="4">The sequence shown here is derived from an EMBL/GenBank/DDBJ whole genome shotgun (WGS) entry which is preliminary data.</text>
</comment>
<dbReference type="GO" id="GO:0004252">
    <property type="term" value="F:serine-type endopeptidase activity"/>
    <property type="evidence" value="ECO:0007669"/>
    <property type="project" value="InterPro"/>
</dbReference>
<evidence type="ECO:0000256" key="1">
    <source>
        <dbReference type="ARBA" id="ARBA00007664"/>
    </source>
</evidence>
<dbReference type="PANTHER" id="PTHR24276">
    <property type="entry name" value="POLYSERASE-RELATED"/>
    <property type="match status" value="1"/>
</dbReference>
<dbReference type="SUPFAM" id="SSF50494">
    <property type="entry name" value="Trypsin-like serine proteases"/>
    <property type="match status" value="1"/>
</dbReference>
<evidence type="ECO:0000313" key="4">
    <source>
        <dbReference type="EMBL" id="MCF0039794.1"/>
    </source>
</evidence>
<accession>A0A9X1P8U4</accession>
<sequence>MCNKRGCQCEENFDAEIAFKRLSEKYNDLAEIVANYLSEADIADRSIRAKSAQRMAELLIRIVGGSRVAEGEYPECCLVGTKNVNGTSDWFCTGILVHPRIVLTAAHCFQPGSSYVVALNTVNQNGLSKAEIIDVKKAVQHAGYQQTGKFNDISVLVLSRTAATVPIQIASSDEINTALNTTLVGFGNDDVNSTVGFGIKRVVSVPINSIRRAIHDNLDADENYYDYESDLEFVAGGNGYDSCNGDSGGPAYIVVDGVRKLAGLTSRSTARANTRCGDGGIYTRVDAHLNFISALTPIS</sequence>
<dbReference type="SMART" id="SM00020">
    <property type="entry name" value="Tryp_SPc"/>
    <property type="match status" value="1"/>
</dbReference>
<evidence type="ECO:0000313" key="5">
    <source>
        <dbReference type="Proteomes" id="UP001139700"/>
    </source>
</evidence>
<dbReference type="PANTHER" id="PTHR24276:SF98">
    <property type="entry name" value="FI18310P1-RELATED"/>
    <property type="match status" value="1"/>
</dbReference>
<dbReference type="Gene3D" id="2.40.10.10">
    <property type="entry name" value="Trypsin-like serine proteases"/>
    <property type="match status" value="1"/>
</dbReference>
<evidence type="ECO:0000259" key="3">
    <source>
        <dbReference type="PROSITE" id="PS50240"/>
    </source>
</evidence>
<dbReference type="Proteomes" id="UP001139700">
    <property type="component" value="Unassembled WGS sequence"/>
</dbReference>
<protein>
    <submittedName>
        <fullName evidence="4">Serine protease</fullName>
    </submittedName>
</protein>
<name>A0A9X1P8U4_9BACT</name>
<feature type="domain" description="Peptidase S1" evidence="3">
    <location>
        <begin position="62"/>
        <end position="297"/>
    </location>
</feature>
<dbReference type="InterPro" id="IPR043504">
    <property type="entry name" value="Peptidase_S1_PA_chymotrypsin"/>
</dbReference>
<comment type="similarity">
    <text evidence="1">Belongs to the peptidase S1 family.</text>
</comment>
<dbReference type="Pfam" id="PF00089">
    <property type="entry name" value="Trypsin"/>
    <property type="match status" value="1"/>
</dbReference>
<dbReference type="AlphaFoldDB" id="A0A9X1P8U4"/>
<dbReference type="GO" id="GO:0006508">
    <property type="term" value="P:proteolysis"/>
    <property type="evidence" value="ECO:0007669"/>
    <property type="project" value="UniProtKB-KW"/>
</dbReference>
<dbReference type="PROSITE" id="PS00134">
    <property type="entry name" value="TRYPSIN_HIS"/>
    <property type="match status" value="1"/>
</dbReference>